<evidence type="ECO:0000313" key="3">
    <source>
        <dbReference type="Proteomes" id="UP001500967"/>
    </source>
</evidence>
<dbReference type="EMBL" id="BAAAGX010000010">
    <property type="protein sequence ID" value="GAA0242183.1"/>
    <property type="molecule type" value="Genomic_DNA"/>
</dbReference>
<dbReference type="InterPro" id="IPR037401">
    <property type="entry name" value="SnoaL-like"/>
</dbReference>
<dbReference type="Proteomes" id="UP001500967">
    <property type="component" value="Unassembled WGS sequence"/>
</dbReference>
<feature type="domain" description="SnoaL-like" evidence="1">
    <location>
        <begin position="139"/>
        <end position="236"/>
    </location>
</feature>
<dbReference type="SUPFAM" id="SSF54427">
    <property type="entry name" value="NTF2-like"/>
    <property type="match status" value="2"/>
</dbReference>
<organism evidence="2 3">
    <name type="scientific">Cryptosporangium japonicum</name>
    <dbReference type="NCBI Taxonomy" id="80872"/>
    <lineage>
        <taxon>Bacteria</taxon>
        <taxon>Bacillati</taxon>
        <taxon>Actinomycetota</taxon>
        <taxon>Actinomycetes</taxon>
        <taxon>Cryptosporangiales</taxon>
        <taxon>Cryptosporangiaceae</taxon>
        <taxon>Cryptosporangium</taxon>
    </lineage>
</organism>
<dbReference type="RefSeq" id="WP_344649371.1">
    <property type="nucleotide sequence ID" value="NZ_BAAAGX010000010.1"/>
</dbReference>
<sequence>MNTTAKDIVLTAAGQLFGDRDATAVDRWVSPGYVQHSGLAPDGPEGIRGLVESLPAGFRYDLHRVLADGDLVALHGTYHGFGPDPLVAFDVFRVADGALAEHWDALTPVVPTTVSGRSQTDGPTEVTDLDRTEDNRALVTGFVENVLRGGKVELITDYLSTESYAQHNTGIGDGLDGLGAALAALAQQGVSMVYDTVHRVIADGNFVLTVSEGRFGPTPTAFYDLFRVDGGKIVEHWDVTPEIPATLPHGNGLF</sequence>
<feature type="domain" description="SnoaL-like" evidence="1">
    <location>
        <begin position="16"/>
        <end position="102"/>
    </location>
</feature>
<keyword evidence="3" id="KW-1185">Reference proteome</keyword>
<accession>A0ABN0U8G8</accession>
<dbReference type="Pfam" id="PF12680">
    <property type="entry name" value="SnoaL_2"/>
    <property type="match status" value="2"/>
</dbReference>
<comment type="caution">
    <text evidence="2">The sequence shown here is derived from an EMBL/GenBank/DDBJ whole genome shotgun (WGS) entry which is preliminary data.</text>
</comment>
<dbReference type="Gene3D" id="3.10.450.50">
    <property type="match status" value="2"/>
</dbReference>
<dbReference type="InterPro" id="IPR032710">
    <property type="entry name" value="NTF2-like_dom_sf"/>
</dbReference>
<proteinExistence type="predicted"/>
<gene>
    <name evidence="2" type="ORF">GCM10009539_29490</name>
</gene>
<reference evidence="2 3" key="1">
    <citation type="journal article" date="2019" name="Int. J. Syst. Evol. Microbiol.">
        <title>The Global Catalogue of Microorganisms (GCM) 10K type strain sequencing project: providing services to taxonomists for standard genome sequencing and annotation.</title>
        <authorList>
            <consortium name="The Broad Institute Genomics Platform"/>
            <consortium name="The Broad Institute Genome Sequencing Center for Infectious Disease"/>
            <person name="Wu L."/>
            <person name="Ma J."/>
        </authorList>
    </citation>
    <scope>NUCLEOTIDE SEQUENCE [LARGE SCALE GENOMIC DNA]</scope>
    <source>
        <strain evidence="2 3">JCM 10425</strain>
    </source>
</reference>
<protein>
    <submittedName>
        <fullName evidence="2">Nuclear transport factor 2 family protein</fullName>
    </submittedName>
</protein>
<evidence type="ECO:0000313" key="2">
    <source>
        <dbReference type="EMBL" id="GAA0242183.1"/>
    </source>
</evidence>
<evidence type="ECO:0000259" key="1">
    <source>
        <dbReference type="Pfam" id="PF12680"/>
    </source>
</evidence>
<name>A0ABN0U8G8_9ACTN</name>